<dbReference type="EMBL" id="ML208269">
    <property type="protein sequence ID" value="TFK74318.1"/>
    <property type="molecule type" value="Genomic_DNA"/>
</dbReference>
<dbReference type="Proteomes" id="UP000308600">
    <property type="component" value="Unassembled WGS sequence"/>
</dbReference>
<keyword evidence="2" id="KW-1185">Reference proteome</keyword>
<reference evidence="1 2" key="1">
    <citation type="journal article" date="2019" name="Nat. Ecol. Evol.">
        <title>Megaphylogeny resolves global patterns of mushroom evolution.</title>
        <authorList>
            <person name="Varga T."/>
            <person name="Krizsan K."/>
            <person name="Foldi C."/>
            <person name="Dima B."/>
            <person name="Sanchez-Garcia M."/>
            <person name="Sanchez-Ramirez S."/>
            <person name="Szollosi G.J."/>
            <person name="Szarkandi J.G."/>
            <person name="Papp V."/>
            <person name="Albert L."/>
            <person name="Andreopoulos W."/>
            <person name="Angelini C."/>
            <person name="Antonin V."/>
            <person name="Barry K.W."/>
            <person name="Bougher N.L."/>
            <person name="Buchanan P."/>
            <person name="Buyck B."/>
            <person name="Bense V."/>
            <person name="Catcheside P."/>
            <person name="Chovatia M."/>
            <person name="Cooper J."/>
            <person name="Damon W."/>
            <person name="Desjardin D."/>
            <person name="Finy P."/>
            <person name="Geml J."/>
            <person name="Haridas S."/>
            <person name="Hughes K."/>
            <person name="Justo A."/>
            <person name="Karasinski D."/>
            <person name="Kautmanova I."/>
            <person name="Kiss B."/>
            <person name="Kocsube S."/>
            <person name="Kotiranta H."/>
            <person name="LaButti K.M."/>
            <person name="Lechner B.E."/>
            <person name="Liimatainen K."/>
            <person name="Lipzen A."/>
            <person name="Lukacs Z."/>
            <person name="Mihaltcheva S."/>
            <person name="Morgado L.N."/>
            <person name="Niskanen T."/>
            <person name="Noordeloos M.E."/>
            <person name="Ohm R.A."/>
            <person name="Ortiz-Santana B."/>
            <person name="Ovrebo C."/>
            <person name="Racz N."/>
            <person name="Riley R."/>
            <person name="Savchenko A."/>
            <person name="Shiryaev A."/>
            <person name="Soop K."/>
            <person name="Spirin V."/>
            <person name="Szebenyi C."/>
            <person name="Tomsovsky M."/>
            <person name="Tulloss R.E."/>
            <person name="Uehling J."/>
            <person name="Grigoriev I.V."/>
            <person name="Vagvolgyi C."/>
            <person name="Papp T."/>
            <person name="Martin F.M."/>
            <person name="Miettinen O."/>
            <person name="Hibbett D.S."/>
            <person name="Nagy L.G."/>
        </authorList>
    </citation>
    <scope>NUCLEOTIDE SEQUENCE [LARGE SCALE GENOMIC DNA]</scope>
    <source>
        <strain evidence="1 2">NL-1719</strain>
    </source>
</reference>
<name>A0ACD3B7M5_9AGAR</name>
<protein>
    <submittedName>
        <fullName evidence="1">Uncharacterized protein</fullName>
    </submittedName>
</protein>
<evidence type="ECO:0000313" key="2">
    <source>
        <dbReference type="Proteomes" id="UP000308600"/>
    </source>
</evidence>
<sequence>MFNNTTNDLSAAMGPSDPLERERGIQIYAKLEESLMLQKPEFFWRDHVGWLEAHGYKLRPRYQPGWRPNIPVFGFFPFRDENYVAMSRAVVVDATRMTDGKRVMLKRVYKSLHPFEVEITKLFGTEPLLSDPHNYCVRLLDIIYPPDEPDVTILVFPFLQQPEALPFDTFGEIVDFIKQTLYGLQFIHHHHVAHRDIGIANIMMDGDQMFPGGWNHFAGNITPQGERHTTLFTRTQRPPKYYIIDFGLSRQYDPSDTNPLERPILGGDKTVPEFQTDNEAFNPFQTDIYYMGNMIRRYIMEGEGLSSTGHFGTGFLRPLVKDMVQDDPEKRPTIDEVMARFEKICEKLSVSKLRSRPIRRKGNLFKGLRNYIEHRRRRKDYVKRGVPPIPSPQSELTIGALP</sequence>
<proteinExistence type="predicted"/>
<accession>A0ACD3B7M5</accession>
<evidence type="ECO:0000313" key="1">
    <source>
        <dbReference type="EMBL" id="TFK74318.1"/>
    </source>
</evidence>
<organism evidence="1 2">
    <name type="scientific">Pluteus cervinus</name>
    <dbReference type="NCBI Taxonomy" id="181527"/>
    <lineage>
        <taxon>Eukaryota</taxon>
        <taxon>Fungi</taxon>
        <taxon>Dikarya</taxon>
        <taxon>Basidiomycota</taxon>
        <taxon>Agaricomycotina</taxon>
        <taxon>Agaricomycetes</taxon>
        <taxon>Agaricomycetidae</taxon>
        <taxon>Agaricales</taxon>
        <taxon>Pluteineae</taxon>
        <taxon>Pluteaceae</taxon>
        <taxon>Pluteus</taxon>
    </lineage>
</organism>
<gene>
    <name evidence="1" type="ORF">BDN72DRAFT_893292</name>
</gene>